<keyword evidence="2" id="KW-1185">Reference proteome</keyword>
<sequence length="153" mass="16951">MQLSPAKINAFLFFKLPSAFLCGVRLKSINDTSCTTSVKLRWINQNPFKSMFWAVQGMAAELSTGALVMGYINESKKPVSMLVANNNASFSKKAKGRISFYCTDGLLIKDAIARTIATGEGQTCWMKAEGRDQEGNTVSNFSFEWTVKLKTKK</sequence>
<dbReference type="AlphaFoldDB" id="A0A7G8PVR6"/>
<protein>
    <submittedName>
        <fullName evidence="1">Thioesterase</fullName>
    </submittedName>
</protein>
<reference evidence="1 2" key="1">
    <citation type="submission" date="2020-04" db="EMBL/GenBank/DDBJ databases">
        <title>Genome sequence of Altibacter aquimarinus strain ALE3EI.</title>
        <authorList>
            <person name="Oh H.-M."/>
            <person name="Jang D."/>
        </authorList>
    </citation>
    <scope>NUCLEOTIDE SEQUENCE [LARGE SCALE GENOMIC DNA]</scope>
    <source>
        <strain evidence="1 2">ALE3EI</strain>
    </source>
</reference>
<dbReference type="KEGG" id="alti:ALE3EI_1885"/>
<evidence type="ECO:0000313" key="2">
    <source>
        <dbReference type="Proteomes" id="UP000515514"/>
    </source>
</evidence>
<organism evidence="1 2">
    <name type="scientific">Constantimarinum furrinae</name>
    <dbReference type="NCBI Taxonomy" id="2562285"/>
    <lineage>
        <taxon>Bacteria</taxon>
        <taxon>Pseudomonadati</taxon>
        <taxon>Bacteroidota</taxon>
        <taxon>Flavobacteriia</taxon>
        <taxon>Flavobacteriales</taxon>
        <taxon>Flavobacteriaceae</taxon>
        <taxon>Altibacter/Constantimarinum group</taxon>
        <taxon>Constantimarinum</taxon>
    </lineage>
</organism>
<evidence type="ECO:0000313" key="1">
    <source>
        <dbReference type="EMBL" id="QNJ98432.1"/>
    </source>
</evidence>
<dbReference type="InterPro" id="IPR027961">
    <property type="entry name" value="DUF4442"/>
</dbReference>
<name>A0A7G8PVR6_9FLAO</name>
<dbReference type="SUPFAM" id="SSF54637">
    <property type="entry name" value="Thioesterase/thiol ester dehydrase-isomerase"/>
    <property type="match status" value="1"/>
</dbReference>
<dbReference type="EMBL" id="CP052909">
    <property type="protein sequence ID" value="QNJ98432.1"/>
    <property type="molecule type" value="Genomic_DNA"/>
</dbReference>
<dbReference type="Proteomes" id="UP000515514">
    <property type="component" value="Chromosome"/>
</dbReference>
<dbReference type="Gene3D" id="3.10.129.10">
    <property type="entry name" value="Hotdog Thioesterase"/>
    <property type="match status" value="1"/>
</dbReference>
<dbReference type="RefSeq" id="WP_186988083.1">
    <property type="nucleotide sequence ID" value="NZ_CP052909.1"/>
</dbReference>
<proteinExistence type="predicted"/>
<dbReference type="Pfam" id="PF14539">
    <property type="entry name" value="DUF4442"/>
    <property type="match status" value="1"/>
</dbReference>
<dbReference type="InterPro" id="IPR029069">
    <property type="entry name" value="HotDog_dom_sf"/>
</dbReference>
<accession>A0A7G8PVR6</accession>
<gene>
    <name evidence="1" type="ORF">ALE3EI_1885</name>
</gene>